<evidence type="ECO:0000256" key="1">
    <source>
        <dbReference type="SAM" id="MobiDB-lite"/>
    </source>
</evidence>
<accession>A0ABN0ZNN7</accession>
<proteinExistence type="predicted"/>
<dbReference type="Proteomes" id="UP001499895">
    <property type="component" value="Unassembled WGS sequence"/>
</dbReference>
<sequence>MNRYSAPMPDDLRHFLRAKHHPARSVACPHCRAHEHQPCTTPSGRRRMSEPHPQRISAWARTTACCPACQVEPGVECHLDGWPLHDGQVHPQRDDEARRMTL</sequence>
<comment type="caution">
    <text evidence="3">The sequence shown here is derived from an EMBL/GenBank/DDBJ whole genome shotgun (WGS) entry which is preliminary data.</text>
</comment>
<dbReference type="Pfam" id="PF24623">
    <property type="entry name" value="Phage_zn_bind_8"/>
    <property type="match status" value="1"/>
</dbReference>
<organism evidence="3 4">
    <name type="scientific">Streptomyces stramineus</name>
    <dbReference type="NCBI Taxonomy" id="173861"/>
    <lineage>
        <taxon>Bacteria</taxon>
        <taxon>Bacillati</taxon>
        <taxon>Actinomycetota</taxon>
        <taxon>Actinomycetes</taxon>
        <taxon>Kitasatosporales</taxon>
        <taxon>Streptomycetaceae</taxon>
        <taxon>Streptomyces</taxon>
    </lineage>
</organism>
<dbReference type="InterPro" id="IPR056911">
    <property type="entry name" value="Phage_Znf_bind_put"/>
</dbReference>
<protein>
    <recommendedName>
        <fullName evidence="2">DNA-binding phage zinc finger domain-containing protein</fullName>
    </recommendedName>
</protein>
<feature type="compositionally biased region" description="Basic and acidic residues" evidence="1">
    <location>
        <begin position="87"/>
        <end position="102"/>
    </location>
</feature>
<evidence type="ECO:0000259" key="2">
    <source>
        <dbReference type="Pfam" id="PF24623"/>
    </source>
</evidence>
<feature type="region of interest" description="Disordered" evidence="1">
    <location>
        <begin position="34"/>
        <end position="53"/>
    </location>
</feature>
<evidence type="ECO:0000313" key="4">
    <source>
        <dbReference type="Proteomes" id="UP001499895"/>
    </source>
</evidence>
<evidence type="ECO:0000313" key="3">
    <source>
        <dbReference type="EMBL" id="GAA0453895.1"/>
    </source>
</evidence>
<reference evidence="3 4" key="1">
    <citation type="journal article" date="2019" name="Int. J. Syst. Evol. Microbiol.">
        <title>The Global Catalogue of Microorganisms (GCM) 10K type strain sequencing project: providing services to taxonomists for standard genome sequencing and annotation.</title>
        <authorList>
            <consortium name="The Broad Institute Genomics Platform"/>
            <consortium name="The Broad Institute Genome Sequencing Center for Infectious Disease"/>
            <person name="Wu L."/>
            <person name="Ma J."/>
        </authorList>
    </citation>
    <scope>NUCLEOTIDE SEQUENCE [LARGE SCALE GENOMIC DNA]</scope>
    <source>
        <strain evidence="3 4">JCM 10649</strain>
    </source>
</reference>
<keyword evidence="4" id="KW-1185">Reference proteome</keyword>
<dbReference type="EMBL" id="BAAAHB010000011">
    <property type="protein sequence ID" value="GAA0453895.1"/>
    <property type="molecule type" value="Genomic_DNA"/>
</dbReference>
<feature type="region of interest" description="Disordered" evidence="1">
    <location>
        <begin position="83"/>
        <end position="102"/>
    </location>
</feature>
<gene>
    <name evidence="3" type="ORF">GCM10009544_15820</name>
</gene>
<name>A0ABN0ZNN7_9ACTN</name>
<feature type="domain" description="DNA-binding phage zinc finger" evidence="2">
    <location>
        <begin position="20"/>
        <end position="62"/>
    </location>
</feature>